<reference evidence="2" key="1">
    <citation type="submission" date="2021-07" db="EMBL/GenBank/DDBJ databases">
        <title>Genome Resource of American Ginseng Black Spot Pathogen Alternaria panax.</title>
        <authorList>
            <person name="Qiu C."/>
            <person name="Wang W."/>
            <person name="Liu Z."/>
        </authorList>
    </citation>
    <scope>NUCLEOTIDE SEQUENCE</scope>
    <source>
        <strain evidence="2">BNCC115425</strain>
    </source>
</reference>
<keyword evidence="2" id="KW-0378">Hydrolase</keyword>
<name>A0AAD4NTV4_9PLEO</name>
<dbReference type="SUPFAM" id="SSF69065">
    <property type="entry name" value="RNase III domain-like"/>
    <property type="match status" value="1"/>
</dbReference>
<dbReference type="InterPro" id="IPR000999">
    <property type="entry name" value="RNase_III_dom"/>
</dbReference>
<organism evidence="2 3">
    <name type="scientific">Alternaria panax</name>
    <dbReference type="NCBI Taxonomy" id="48097"/>
    <lineage>
        <taxon>Eukaryota</taxon>
        <taxon>Fungi</taxon>
        <taxon>Dikarya</taxon>
        <taxon>Ascomycota</taxon>
        <taxon>Pezizomycotina</taxon>
        <taxon>Dothideomycetes</taxon>
        <taxon>Pleosporomycetidae</taxon>
        <taxon>Pleosporales</taxon>
        <taxon>Pleosporineae</taxon>
        <taxon>Pleosporaceae</taxon>
        <taxon>Alternaria</taxon>
        <taxon>Alternaria sect. Panax</taxon>
    </lineage>
</organism>
<sequence>MDVDGLIERVQDITGHVFRNKLLGAESLQMKEPNCPLRVGGTLHLFNKNRDLELVGDAVVDAVFVKLWYEARDYKGDCYSLAAWTQMRKDLTSNEKFAERGFSLGLGQLIIKNSGMLTPTKDMVANTLEAIIGAICMDAGENSFGAVRNALEHMGFFDHPLLSGLSTVEPIVLA</sequence>
<keyword evidence="3" id="KW-1185">Reference proteome</keyword>
<dbReference type="Gene3D" id="1.10.1520.10">
    <property type="entry name" value="Ribonuclease III domain"/>
    <property type="match status" value="1"/>
</dbReference>
<evidence type="ECO:0000259" key="1">
    <source>
        <dbReference type="PROSITE" id="PS50142"/>
    </source>
</evidence>
<dbReference type="GO" id="GO:0004525">
    <property type="term" value="F:ribonuclease III activity"/>
    <property type="evidence" value="ECO:0007669"/>
    <property type="project" value="UniProtKB-EC"/>
</dbReference>
<evidence type="ECO:0000313" key="3">
    <source>
        <dbReference type="Proteomes" id="UP001199106"/>
    </source>
</evidence>
<dbReference type="PROSITE" id="PS50142">
    <property type="entry name" value="RNASE_3_2"/>
    <property type="match status" value="1"/>
</dbReference>
<feature type="domain" description="RNase III" evidence="1">
    <location>
        <begin position="7"/>
        <end position="140"/>
    </location>
</feature>
<evidence type="ECO:0000313" key="2">
    <source>
        <dbReference type="EMBL" id="KAG9194034.1"/>
    </source>
</evidence>
<proteinExistence type="predicted"/>
<comment type="caution">
    <text evidence="2">The sequence shown here is derived from an EMBL/GenBank/DDBJ whole genome shotgun (WGS) entry which is preliminary data.</text>
</comment>
<protein>
    <submittedName>
        <fullName evidence="2">Ribonuclease III</fullName>
        <ecNumber evidence="2">3.1.26.3</ecNumber>
    </submittedName>
</protein>
<dbReference type="EMBL" id="JAANER010000002">
    <property type="protein sequence ID" value="KAG9194034.1"/>
    <property type="molecule type" value="Genomic_DNA"/>
</dbReference>
<gene>
    <name evidence="2" type="ORF">G6011_04069</name>
</gene>
<dbReference type="InterPro" id="IPR036389">
    <property type="entry name" value="RNase_III_sf"/>
</dbReference>
<dbReference type="Proteomes" id="UP001199106">
    <property type="component" value="Unassembled WGS sequence"/>
</dbReference>
<dbReference type="GO" id="GO:0006396">
    <property type="term" value="P:RNA processing"/>
    <property type="evidence" value="ECO:0007669"/>
    <property type="project" value="InterPro"/>
</dbReference>
<dbReference type="EC" id="3.1.26.3" evidence="2"/>
<accession>A0AAD4NTV4</accession>
<dbReference type="Pfam" id="PF00636">
    <property type="entry name" value="Ribonuclease_3"/>
    <property type="match status" value="1"/>
</dbReference>
<dbReference type="AlphaFoldDB" id="A0AAD4NTV4"/>
<dbReference type="CDD" id="cd00593">
    <property type="entry name" value="RIBOc"/>
    <property type="match status" value="1"/>
</dbReference>